<feature type="compositionally biased region" description="Basic residues" evidence="2">
    <location>
        <begin position="163"/>
        <end position="173"/>
    </location>
</feature>
<feature type="region of interest" description="Disordered" evidence="2">
    <location>
        <begin position="28"/>
        <end position="144"/>
    </location>
</feature>
<organism evidence="3 4">
    <name type="scientific">Acrobeloides nanus</name>
    <dbReference type="NCBI Taxonomy" id="290746"/>
    <lineage>
        <taxon>Eukaryota</taxon>
        <taxon>Metazoa</taxon>
        <taxon>Ecdysozoa</taxon>
        <taxon>Nematoda</taxon>
        <taxon>Chromadorea</taxon>
        <taxon>Rhabditida</taxon>
        <taxon>Tylenchina</taxon>
        <taxon>Cephalobomorpha</taxon>
        <taxon>Cephaloboidea</taxon>
        <taxon>Cephalobidae</taxon>
        <taxon>Acrobeloides</taxon>
    </lineage>
</organism>
<name>A0A914C8F1_9BILA</name>
<feature type="compositionally biased region" description="Acidic residues" evidence="2">
    <location>
        <begin position="28"/>
        <end position="53"/>
    </location>
</feature>
<feature type="coiled-coil region" evidence="1">
    <location>
        <begin position="518"/>
        <end position="552"/>
    </location>
</feature>
<reference evidence="4" key="1">
    <citation type="submission" date="2022-11" db="UniProtKB">
        <authorList>
            <consortium name="WormBaseParasite"/>
        </authorList>
    </citation>
    <scope>IDENTIFICATION</scope>
</reference>
<dbReference type="GO" id="GO:0005783">
    <property type="term" value="C:endoplasmic reticulum"/>
    <property type="evidence" value="ECO:0007669"/>
    <property type="project" value="TreeGrafter"/>
</dbReference>
<evidence type="ECO:0000256" key="1">
    <source>
        <dbReference type="SAM" id="Coils"/>
    </source>
</evidence>
<feature type="compositionally biased region" description="Polar residues" evidence="2">
    <location>
        <begin position="55"/>
        <end position="65"/>
    </location>
</feature>
<proteinExistence type="predicted"/>
<dbReference type="InterPro" id="IPR052602">
    <property type="entry name" value="Growth_transcription_reg"/>
</dbReference>
<keyword evidence="1" id="KW-0175">Coiled coil</keyword>
<feature type="region of interest" description="Disordered" evidence="2">
    <location>
        <begin position="158"/>
        <end position="189"/>
    </location>
</feature>
<evidence type="ECO:0000313" key="3">
    <source>
        <dbReference type="Proteomes" id="UP000887540"/>
    </source>
</evidence>
<feature type="compositionally biased region" description="Polar residues" evidence="2">
    <location>
        <begin position="82"/>
        <end position="91"/>
    </location>
</feature>
<dbReference type="WBParaSite" id="ACRNAN_Path_460.g1753.t1">
    <property type="protein sequence ID" value="ACRNAN_Path_460.g1753.t1"/>
    <property type="gene ID" value="ACRNAN_Path_460.g1753"/>
</dbReference>
<dbReference type="PANTHER" id="PTHR46515">
    <property type="entry name" value="TATA ELEMENT MODULATORY FACTOR TMF1"/>
    <property type="match status" value="1"/>
</dbReference>
<accession>A0A914C8F1</accession>
<keyword evidence="3" id="KW-1185">Reference proteome</keyword>
<sequence>MNLSWAKSFAKTALLEAQKRVDQVLEIAEGEEDEEEEKIDDEQEPEVNEELEDVTASTSGTLTGSKHSDLETSQFKEVDLSVVTNEPSDWTNDWDLKEPQTVVDTEPNPIRDTHDQAGTSLLHYSPSSSSPNGEENNGGGTSPAEVLDLSVINIDAMEQDHNRSRRSSRSHKNSGHEHHEDTATIASSDIEVIRHMDTWSVASSNHRRAASEMSVAASLTPAIKSAIENELLSNVDPSVSDRLAYLESQVHHKDKRIEELNRLIENLKTTNGNLTAKNRQMASKATSEAKIQKQLAEKDKELQELMEEGKRLSDHSGKQSREIRRLKNELSNLEIVTAARDATMEELKQAYEQVKTLTKECDELKEKLSSSEETSKRIKEDYDLSQSSTDLVQKHISEQQAQLDTFQKEVHRLSEELRHSNNAKEEFSRQIEVLNMKLRNKKAQDCFEEERERGFIEDLACERGKNAALTNQIRDLEMKIETMMSTQNDVAQQIAFANAPLLENISSLENELDLEHKIKEFQNSMNLKQSQIEELNREKRSLSEDNAVLNEKYQKKFDECNKCMDDFRKLEHEYSSLSDKYKANLSEARETSRTLEQQNKRLNEEIANLNAETARLSILLKEKEMKEPELERPASMASINTTSTPVMTPLPTYSESVRISVDDISSNPSYAVSALHVRKLITTG</sequence>
<evidence type="ECO:0000313" key="4">
    <source>
        <dbReference type="WBParaSite" id="ACRNAN_Path_460.g1753.t1"/>
    </source>
</evidence>
<evidence type="ECO:0000256" key="2">
    <source>
        <dbReference type="SAM" id="MobiDB-lite"/>
    </source>
</evidence>
<dbReference type="GO" id="GO:0005794">
    <property type="term" value="C:Golgi apparatus"/>
    <property type="evidence" value="ECO:0007669"/>
    <property type="project" value="TreeGrafter"/>
</dbReference>
<dbReference type="PANTHER" id="PTHR46515:SF1">
    <property type="entry name" value="TATA ELEMENT MODULATORY FACTOR"/>
    <property type="match status" value="1"/>
</dbReference>
<feature type="coiled-coil region" evidence="1">
    <location>
        <begin position="250"/>
        <end position="486"/>
    </location>
</feature>
<protein>
    <submittedName>
        <fullName evidence="4">Uncharacterized protein</fullName>
    </submittedName>
</protein>
<feature type="coiled-coil region" evidence="1">
    <location>
        <begin position="578"/>
        <end position="626"/>
    </location>
</feature>
<dbReference type="AlphaFoldDB" id="A0A914C8F1"/>
<dbReference type="Proteomes" id="UP000887540">
    <property type="component" value="Unplaced"/>
</dbReference>
<feature type="compositionally biased region" description="Low complexity" evidence="2">
    <location>
        <begin position="125"/>
        <end position="135"/>
    </location>
</feature>
<feature type="compositionally biased region" description="Basic and acidic residues" evidence="2">
    <location>
        <begin position="66"/>
        <end position="79"/>
    </location>
</feature>